<sequence length="106" mass="11343">MARSACRSRDSGTGWRNCQRMISPLATSTTESSPNPTSAIEPETATTKEPRDTVAGSADHLALREHGDGGVAGGLLRCRADRPHGQMDVTHSGWSMKGFRLCCQLS</sequence>
<organism evidence="2 3">
    <name type="scientific">Kribbella amoyensis</name>
    <dbReference type="NCBI Taxonomy" id="996641"/>
    <lineage>
        <taxon>Bacteria</taxon>
        <taxon>Bacillati</taxon>
        <taxon>Actinomycetota</taxon>
        <taxon>Actinomycetes</taxon>
        <taxon>Propionibacteriales</taxon>
        <taxon>Kribbellaceae</taxon>
        <taxon>Kribbella</taxon>
    </lineage>
</organism>
<comment type="caution">
    <text evidence="2">The sequence shown here is derived from an EMBL/GenBank/DDBJ whole genome shotgun (WGS) entry which is preliminary data.</text>
</comment>
<proteinExistence type="predicted"/>
<feature type="compositionally biased region" description="Low complexity" evidence="1">
    <location>
        <begin position="27"/>
        <end position="38"/>
    </location>
</feature>
<dbReference type="Proteomes" id="UP000318380">
    <property type="component" value="Unassembled WGS sequence"/>
</dbReference>
<evidence type="ECO:0000256" key="1">
    <source>
        <dbReference type="SAM" id="MobiDB-lite"/>
    </source>
</evidence>
<evidence type="ECO:0000313" key="2">
    <source>
        <dbReference type="EMBL" id="TWD80672.1"/>
    </source>
</evidence>
<accession>A0A561BPD4</accession>
<evidence type="ECO:0000313" key="3">
    <source>
        <dbReference type="Proteomes" id="UP000318380"/>
    </source>
</evidence>
<protein>
    <submittedName>
        <fullName evidence="2">Uncharacterized protein</fullName>
    </submittedName>
</protein>
<keyword evidence="3" id="KW-1185">Reference proteome</keyword>
<gene>
    <name evidence="2" type="ORF">FB561_1759</name>
</gene>
<dbReference type="AlphaFoldDB" id="A0A561BPD4"/>
<feature type="region of interest" description="Disordered" evidence="1">
    <location>
        <begin position="1"/>
        <end position="55"/>
    </location>
</feature>
<name>A0A561BPD4_9ACTN</name>
<dbReference type="EMBL" id="VIVK01000001">
    <property type="protein sequence ID" value="TWD80672.1"/>
    <property type="molecule type" value="Genomic_DNA"/>
</dbReference>
<reference evidence="2 3" key="1">
    <citation type="submission" date="2019-06" db="EMBL/GenBank/DDBJ databases">
        <title>Sequencing the genomes of 1000 actinobacteria strains.</title>
        <authorList>
            <person name="Klenk H.-P."/>
        </authorList>
    </citation>
    <scope>NUCLEOTIDE SEQUENCE [LARGE SCALE GENOMIC DNA]</scope>
    <source>
        <strain evidence="2 3">DSM 24683</strain>
    </source>
</reference>